<dbReference type="EMBL" id="BMAO01029194">
    <property type="protein sequence ID" value="GFR29994.1"/>
    <property type="molecule type" value="Genomic_DNA"/>
</dbReference>
<proteinExistence type="predicted"/>
<keyword evidence="2" id="KW-1185">Reference proteome</keyword>
<sequence>MTVPQHTGQLEYGSLSKSVLDNKLSVQLQCSVVDGGITLGKVGGRVIRNGQPRICSARVTDRAEGYLVGLVIK</sequence>
<accession>A0A8X6M3I9</accession>
<dbReference type="Proteomes" id="UP000887116">
    <property type="component" value="Unassembled WGS sequence"/>
</dbReference>
<organism evidence="1 2">
    <name type="scientific">Trichonephila clavata</name>
    <name type="common">Joro spider</name>
    <name type="synonym">Nephila clavata</name>
    <dbReference type="NCBI Taxonomy" id="2740835"/>
    <lineage>
        <taxon>Eukaryota</taxon>
        <taxon>Metazoa</taxon>
        <taxon>Ecdysozoa</taxon>
        <taxon>Arthropoda</taxon>
        <taxon>Chelicerata</taxon>
        <taxon>Arachnida</taxon>
        <taxon>Araneae</taxon>
        <taxon>Araneomorphae</taxon>
        <taxon>Entelegynae</taxon>
        <taxon>Araneoidea</taxon>
        <taxon>Nephilidae</taxon>
        <taxon>Trichonephila</taxon>
    </lineage>
</organism>
<reference evidence="1" key="1">
    <citation type="submission" date="2020-07" db="EMBL/GenBank/DDBJ databases">
        <title>Multicomponent nature underlies the extraordinary mechanical properties of spider dragline silk.</title>
        <authorList>
            <person name="Kono N."/>
            <person name="Nakamura H."/>
            <person name="Mori M."/>
            <person name="Yoshida Y."/>
            <person name="Ohtoshi R."/>
            <person name="Malay A.D."/>
            <person name="Moran D.A.P."/>
            <person name="Tomita M."/>
            <person name="Numata K."/>
            <person name="Arakawa K."/>
        </authorList>
    </citation>
    <scope>NUCLEOTIDE SEQUENCE</scope>
</reference>
<dbReference type="AlphaFoldDB" id="A0A8X6M3I9"/>
<evidence type="ECO:0000313" key="1">
    <source>
        <dbReference type="EMBL" id="GFR29994.1"/>
    </source>
</evidence>
<evidence type="ECO:0000313" key="2">
    <source>
        <dbReference type="Proteomes" id="UP000887116"/>
    </source>
</evidence>
<protein>
    <submittedName>
        <fullName evidence="1">Uncharacterized protein</fullName>
    </submittedName>
</protein>
<comment type="caution">
    <text evidence="1">The sequence shown here is derived from an EMBL/GenBank/DDBJ whole genome shotgun (WGS) entry which is preliminary data.</text>
</comment>
<name>A0A8X6M3I9_TRICU</name>
<gene>
    <name evidence="1" type="ORF">TNCT_384711</name>
</gene>